<proteinExistence type="predicted"/>
<organism evidence="1">
    <name type="scientific">Timema tahoe</name>
    <dbReference type="NCBI Taxonomy" id="61484"/>
    <lineage>
        <taxon>Eukaryota</taxon>
        <taxon>Metazoa</taxon>
        <taxon>Ecdysozoa</taxon>
        <taxon>Arthropoda</taxon>
        <taxon>Hexapoda</taxon>
        <taxon>Insecta</taxon>
        <taxon>Pterygota</taxon>
        <taxon>Neoptera</taxon>
        <taxon>Polyneoptera</taxon>
        <taxon>Phasmatodea</taxon>
        <taxon>Timematodea</taxon>
        <taxon>Timematoidea</taxon>
        <taxon>Timematidae</taxon>
        <taxon>Timema</taxon>
    </lineage>
</organism>
<gene>
    <name evidence="1" type="ORF">TTEB3V08_LOCUS1610</name>
</gene>
<evidence type="ECO:0000313" key="1">
    <source>
        <dbReference type="EMBL" id="CAD7453472.1"/>
    </source>
</evidence>
<dbReference type="EMBL" id="OE000343">
    <property type="protein sequence ID" value="CAD7453472.1"/>
    <property type="molecule type" value="Genomic_DNA"/>
</dbReference>
<accession>A0A7R9FJ79</accession>
<name>A0A7R9FJ79_9NEOP</name>
<reference evidence="1" key="1">
    <citation type="submission" date="2020-11" db="EMBL/GenBank/DDBJ databases">
        <authorList>
            <person name="Tran Van P."/>
        </authorList>
    </citation>
    <scope>NUCLEOTIDE SEQUENCE</scope>
</reference>
<protein>
    <submittedName>
        <fullName evidence="1">Uncharacterized protein</fullName>
    </submittedName>
</protein>
<dbReference type="AlphaFoldDB" id="A0A7R9FJ79"/>
<sequence>MFTTVLTGYQPLGIVALNAQKERIRFVSLFHLTIGRLGVGIRIMFLVICLKDLIVSTGSQACRPKHSPDIVGPLASRKESILFVV</sequence>